<protein>
    <submittedName>
        <fullName evidence="2">Uncharacterized protein</fullName>
    </submittedName>
</protein>
<comment type="caution">
    <text evidence="2">The sequence shown here is derived from an EMBL/GenBank/DDBJ whole genome shotgun (WGS) entry which is preliminary data.</text>
</comment>
<evidence type="ECO:0000313" key="2">
    <source>
        <dbReference type="EMBL" id="MBW2941734.1"/>
    </source>
</evidence>
<dbReference type="Proteomes" id="UP001166291">
    <property type="component" value="Unassembled WGS sequence"/>
</dbReference>
<feature type="chain" id="PRO_5045285578" evidence="1">
    <location>
        <begin position="28"/>
        <end position="351"/>
    </location>
</feature>
<evidence type="ECO:0000313" key="3">
    <source>
        <dbReference type="Proteomes" id="UP001166291"/>
    </source>
</evidence>
<dbReference type="RefSeq" id="WP_219043963.1">
    <property type="nucleotide sequence ID" value="NZ_JAHWDQ010000003.1"/>
</dbReference>
<evidence type="ECO:0000256" key="1">
    <source>
        <dbReference type="SAM" id="SignalP"/>
    </source>
</evidence>
<feature type="signal peptide" evidence="1">
    <location>
        <begin position="1"/>
        <end position="27"/>
    </location>
</feature>
<dbReference type="EMBL" id="JAHWDQ010000003">
    <property type="protein sequence ID" value="MBW2941734.1"/>
    <property type="molecule type" value="Genomic_DNA"/>
</dbReference>
<organism evidence="2 3">
    <name type="scientific">Zhongshania aquimaris</name>
    <dbReference type="NCBI Taxonomy" id="2857107"/>
    <lineage>
        <taxon>Bacteria</taxon>
        <taxon>Pseudomonadati</taxon>
        <taxon>Pseudomonadota</taxon>
        <taxon>Gammaproteobacteria</taxon>
        <taxon>Cellvibrionales</taxon>
        <taxon>Spongiibacteraceae</taxon>
        <taxon>Zhongshania</taxon>
    </lineage>
</organism>
<proteinExistence type="predicted"/>
<reference evidence="2" key="1">
    <citation type="submission" date="2021-07" db="EMBL/GenBank/DDBJ databases">
        <title>Zhongshania sp. CAU 1632 isolated from seawater.</title>
        <authorList>
            <person name="Kim W."/>
        </authorList>
    </citation>
    <scope>NUCLEOTIDE SEQUENCE</scope>
    <source>
        <strain evidence="2">CAU 1632</strain>
    </source>
</reference>
<keyword evidence="3" id="KW-1185">Reference proteome</keyword>
<accession>A0ABS6VTT4</accession>
<sequence length="351" mass="37155">MSRIQISQGIRIIITACLAATSLSAYADRLQNVLVQDSSGKGTQALICLGDKTSPARYGGIYTGDDGRASILLPEFSGKREIISQFHLSASGKAGGTTSVQFSDKIGKELRLTLIEDKKVECASFKPAPLKPVNGYPGVERILALPPEDKPLSPSQVDALIGAAKLGKITRISDYYKGGSKAATTTTPPADANRNIEERCFGAAGSQCGFAGGQNGISTCLPVFGINGFVNCRINDGSWNHDECCVRNPNGFLCGGEPAGPGAACTAEFNAAFAVNLTPFSWNRLVNINTIDRDGRVDRPLYCAKSGSIVFSDQASLCCDGSRALNVFDVAAFTNRNGAWIPALPFTRICK</sequence>
<keyword evidence="1" id="KW-0732">Signal</keyword>
<name>A0ABS6VTT4_9GAMM</name>
<gene>
    <name evidence="2" type="ORF">KXJ70_13135</name>
</gene>